<organism evidence="3">
    <name type="scientific">Daphnia magna</name>
    <dbReference type="NCBI Taxonomy" id="35525"/>
    <lineage>
        <taxon>Eukaryota</taxon>
        <taxon>Metazoa</taxon>
        <taxon>Ecdysozoa</taxon>
        <taxon>Arthropoda</taxon>
        <taxon>Crustacea</taxon>
        <taxon>Branchiopoda</taxon>
        <taxon>Diplostraca</taxon>
        <taxon>Cladocera</taxon>
        <taxon>Anomopoda</taxon>
        <taxon>Daphniidae</taxon>
        <taxon>Daphnia</taxon>
    </lineage>
</organism>
<keyword evidence="2" id="KW-0472">Membrane</keyword>
<keyword evidence="2" id="KW-0812">Transmembrane</keyword>
<feature type="transmembrane region" description="Helical" evidence="2">
    <location>
        <begin position="120"/>
        <end position="139"/>
    </location>
</feature>
<feature type="transmembrane region" description="Helical" evidence="2">
    <location>
        <begin position="98"/>
        <end position="114"/>
    </location>
</feature>
<reference evidence="3" key="1">
    <citation type="submission" date="2015-10" db="EMBL/GenBank/DDBJ databases">
        <title>Daphnia magna gene sets from two clonal populations assembled and annotated with EvidentialGene.</title>
        <authorList>
            <person name="Gilbert D."/>
            <person name="Podicheti R."/>
            <person name="Orsini L."/>
            <person name="Colbourne J."/>
            <person name="Pfrender M."/>
        </authorList>
    </citation>
    <scope>NUCLEOTIDE SEQUENCE</scope>
</reference>
<reference evidence="3" key="2">
    <citation type="submission" date="2015-10" db="EMBL/GenBank/DDBJ databases">
        <authorList>
            <person name="Gilbert D.G."/>
        </authorList>
    </citation>
    <scope>NUCLEOTIDE SEQUENCE</scope>
</reference>
<dbReference type="EMBL" id="GDIP01219835">
    <property type="protein sequence ID" value="JAJ03567.1"/>
    <property type="molecule type" value="Transcribed_RNA"/>
</dbReference>
<feature type="compositionally biased region" description="Low complexity" evidence="1">
    <location>
        <begin position="256"/>
        <end position="273"/>
    </location>
</feature>
<evidence type="ECO:0000256" key="1">
    <source>
        <dbReference type="SAM" id="MobiDB-lite"/>
    </source>
</evidence>
<feature type="transmembrane region" description="Helical" evidence="2">
    <location>
        <begin position="74"/>
        <end position="91"/>
    </location>
</feature>
<feature type="region of interest" description="Disordered" evidence="1">
    <location>
        <begin position="249"/>
        <end position="287"/>
    </location>
</feature>
<name>A0A0N7ZZG2_9CRUS</name>
<keyword evidence="2" id="KW-1133">Transmembrane helix</keyword>
<evidence type="ECO:0000313" key="3">
    <source>
        <dbReference type="EMBL" id="JAJ03567.1"/>
    </source>
</evidence>
<dbReference type="OrthoDB" id="6360168at2759"/>
<proteinExistence type="predicted"/>
<dbReference type="AlphaFoldDB" id="A0A0N7ZZG2"/>
<accession>A0A0N7ZZG2</accession>
<feature type="transmembrane region" description="Helical" evidence="2">
    <location>
        <begin position="358"/>
        <end position="379"/>
    </location>
</feature>
<feature type="transmembrane region" description="Helical" evidence="2">
    <location>
        <begin position="12"/>
        <end position="38"/>
    </location>
</feature>
<sequence>MIRINKIPPKLFAGNMVKLVFLIHHLISHLEFVMIWLVTMLKLSDYWTVTGYSECLPTEWIYYLYIVDQMYQKSLIWIGLGCSVILNYSAFIKRIFPAWNIALGSLWIVLLLLVSPVWEISISLILCAAATVQLILGLSPRKSKQAFYKPKTKILQTSISNPSWYSTSSPPCDLDLSKLDIGSSRKINNSTPLASPMVQSSGFAKPRPLISPSRLSSSSIISSPGTNLTKASWVAGGYWQGDNWPSSTFSSPNHNSPFTRSSSQSSGFGSIQTGLLNRSPPDSRPDSTLEDIDRFSVFSDNLDPRHVDSSLRFQENSPCLYQSHSNELSRKSLVSSISSTNASVHHTSVAPLTSQWSWLPFMLGFSLAVNVCVLTYFGFLHYSKVGNVVT</sequence>
<protein>
    <submittedName>
        <fullName evidence="3">Uncharacterized protein</fullName>
    </submittedName>
</protein>
<evidence type="ECO:0000256" key="2">
    <source>
        <dbReference type="SAM" id="Phobius"/>
    </source>
</evidence>